<proteinExistence type="predicted"/>
<comment type="caution">
    <text evidence="1">The sequence shown here is derived from an EMBL/GenBank/DDBJ whole genome shotgun (WGS) entry which is preliminary data.</text>
</comment>
<dbReference type="PANTHER" id="PTHR33053:SF26">
    <property type="entry name" value="TRANSPOSASE DOMAIN-CONTAINING PROTEIN"/>
    <property type="match status" value="1"/>
</dbReference>
<dbReference type="STRING" id="471704.A0A151K2N9"/>
<dbReference type="Proteomes" id="UP000078492">
    <property type="component" value="Unassembled WGS sequence"/>
</dbReference>
<dbReference type="AlphaFoldDB" id="A0A151K2N9"/>
<evidence type="ECO:0000313" key="2">
    <source>
        <dbReference type="Proteomes" id="UP000078492"/>
    </source>
</evidence>
<keyword evidence="2" id="KW-1185">Reference proteome</keyword>
<reference evidence="1 2" key="1">
    <citation type="submission" date="2015-09" db="EMBL/GenBank/DDBJ databases">
        <title>Trachymyrmex cornetzi WGS genome.</title>
        <authorList>
            <person name="Nygaard S."/>
            <person name="Hu H."/>
            <person name="Boomsma J."/>
            <person name="Zhang G."/>
        </authorList>
    </citation>
    <scope>NUCLEOTIDE SEQUENCE [LARGE SCALE GENOMIC DNA]</scope>
    <source>
        <strain evidence="1">Tcor2-1</strain>
        <tissue evidence="1">Whole body</tissue>
    </source>
</reference>
<gene>
    <name evidence="1" type="ORF">ALC57_00027</name>
</gene>
<sequence length="159" mass="17633">SIIKDTSLCLDHTKNSEHLFSKIAKWAVENNVSLSTLRQLLTILREDPSYCNNLADPCTLLKTPNKSYGKKMGSGLFHYFGIAETLNSLCITLNINVASYTEFFLAVNIDGLPLSKSSASSFWPVLCSVKSIEALKNNIFLVALYHGNEKPNANDFLLD</sequence>
<feature type="non-terminal residue" evidence="1">
    <location>
        <position position="1"/>
    </location>
</feature>
<accession>A0A151K2N9</accession>
<name>A0A151K2N9_9HYME</name>
<dbReference type="EMBL" id="LKEY01013581">
    <property type="protein sequence ID" value="KYN50390.1"/>
    <property type="molecule type" value="Genomic_DNA"/>
</dbReference>
<organism evidence="1 2">
    <name type="scientific">Trachymyrmex cornetzi</name>
    <dbReference type="NCBI Taxonomy" id="471704"/>
    <lineage>
        <taxon>Eukaryota</taxon>
        <taxon>Metazoa</taxon>
        <taxon>Ecdysozoa</taxon>
        <taxon>Arthropoda</taxon>
        <taxon>Hexapoda</taxon>
        <taxon>Insecta</taxon>
        <taxon>Pterygota</taxon>
        <taxon>Neoptera</taxon>
        <taxon>Endopterygota</taxon>
        <taxon>Hymenoptera</taxon>
        <taxon>Apocrita</taxon>
        <taxon>Aculeata</taxon>
        <taxon>Formicoidea</taxon>
        <taxon>Formicidae</taxon>
        <taxon>Myrmicinae</taxon>
        <taxon>Trachymyrmex</taxon>
    </lineage>
</organism>
<dbReference type="PANTHER" id="PTHR33053">
    <property type="entry name" value="PROTEIN, PUTATIVE-RELATED"/>
    <property type="match status" value="1"/>
</dbReference>
<protein>
    <submittedName>
        <fullName evidence="1">Uncharacterized protein</fullName>
    </submittedName>
</protein>
<evidence type="ECO:0000313" key="1">
    <source>
        <dbReference type="EMBL" id="KYN50390.1"/>
    </source>
</evidence>